<evidence type="ECO:0000259" key="3">
    <source>
        <dbReference type="SMART" id="SM00470"/>
    </source>
</evidence>
<reference evidence="5 6" key="1">
    <citation type="journal article" date="2014" name="Int. J. Syst. Evol. Microbiol.">
        <title>Celeribacter indicus sp. nov., a polycyclic aromatic hydrocarbon-degrading bacterium from deep-sea sediment and reclassification of Huaishuia halophila as Celeribacter halophilus comb. nov.</title>
        <authorList>
            <person name="Lai Q."/>
            <person name="Cao J."/>
            <person name="Yuan J."/>
            <person name="Li F."/>
            <person name="Shao Z."/>
        </authorList>
    </citation>
    <scope>NUCLEOTIDE SEQUENCE [LARGE SCALE GENOMIC DNA]</scope>
    <source>
        <strain evidence="5">P73</strain>
    </source>
</reference>
<dbReference type="InterPro" id="IPR003115">
    <property type="entry name" value="ParB_N"/>
</dbReference>
<evidence type="ECO:0000313" key="6">
    <source>
        <dbReference type="Proteomes" id="UP000031521"/>
    </source>
</evidence>
<dbReference type="EMBL" id="CP004393">
    <property type="protein sequence ID" value="AJE46582.1"/>
    <property type="molecule type" value="Genomic_DNA"/>
</dbReference>
<dbReference type="AlphaFoldDB" id="A0A0B5E277"/>
<evidence type="ECO:0000313" key="4">
    <source>
        <dbReference type="EMBL" id="AJE46509.1"/>
    </source>
</evidence>
<evidence type="ECO:0000256" key="2">
    <source>
        <dbReference type="SAM" id="MobiDB-lite"/>
    </source>
</evidence>
<gene>
    <name evidence="4" type="ORF">P73_1794</name>
    <name evidence="5" type="ORF">P73_1867</name>
</gene>
<keyword evidence="6" id="KW-1185">Reference proteome</keyword>
<feature type="compositionally biased region" description="Basic residues" evidence="2">
    <location>
        <begin position="635"/>
        <end position="660"/>
    </location>
</feature>
<feature type="region of interest" description="Disordered" evidence="2">
    <location>
        <begin position="386"/>
        <end position="446"/>
    </location>
</feature>
<dbReference type="KEGG" id="cid:P73_1794"/>
<dbReference type="Pfam" id="PF17762">
    <property type="entry name" value="HTH_ParB"/>
    <property type="match status" value="1"/>
</dbReference>
<dbReference type="KEGG" id="cid:P73_1867"/>
<dbReference type="Gene3D" id="1.10.10.2830">
    <property type="match status" value="1"/>
</dbReference>
<name>A0A0B5E277_9RHOB</name>
<dbReference type="STRING" id="1208324.P73_1794"/>
<accession>A0A0B5E277</accession>
<reference evidence="5" key="2">
    <citation type="journal article" date="2015" name="Sci. Rep.">
        <title>Genomic and metabolic analysis of fluoranthene degradation pathway in Celeribacter indicus P73(T.).</title>
        <authorList>
            <person name="Cao J."/>
            <person name="Lai Q."/>
            <person name="Yuan J."/>
            <person name="Shao Z."/>
        </authorList>
    </citation>
    <scope>NUCLEOTIDE SEQUENCE</scope>
    <source>
        <strain evidence="5">P73</strain>
    </source>
</reference>
<organism evidence="5 6">
    <name type="scientific">Celeribacter indicus</name>
    <dbReference type="NCBI Taxonomy" id="1208324"/>
    <lineage>
        <taxon>Bacteria</taxon>
        <taxon>Pseudomonadati</taxon>
        <taxon>Pseudomonadota</taxon>
        <taxon>Alphaproteobacteria</taxon>
        <taxon>Rhodobacterales</taxon>
        <taxon>Roseobacteraceae</taxon>
        <taxon>Celeribacter</taxon>
    </lineage>
</organism>
<dbReference type="RefSeq" id="WP_202966944.1">
    <property type="nucleotide sequence ID" value="NZ_CP004393.1"/>
</dbReference>
<dbReference type="InterPro" id="IPR036086">
    <property type="entry name" value="ParB/Sulfiredoxin_sf"/>
</dbReference>
<feature type="region of interest" description="Disordered" evidence="2">
    <location>
        <begin position="624"/>
        <end position="670"/>
    </location>
</feature>
<sequence>MTTKTQTPTVPEHGETVFIPLNKLKKHPQNARKTPHGEASIEAKAASIAAKGILQNLVVEPELDAEGEPTGCYLVSVGEGRRLAQLLRAKRKEIKRTEPVRCVIDTANDPAEISLDENVTREDLHPADQFERFRELAETRGWGAEEIAARFGVTAHVVKQRLRLGAVSPKLMQIYRDGDLTLDQLMAFAITEDHARQEQVYENLSYNREPWIIRRDLTASNVAATDRRAILVGMEAYTEAGGTIIRDLFTEDRGGFYEDAALLDRLALDKLEGIAAQVQEAEGWKWVSAHIDWPHAHGLRRTYPQPVELSEADETAYDAAQEKLERLSAEWEDADVDLPPEVDQRFAELEAEIERIDAKRYAYEADEIARGGVFVVLNHDGEARIERGFIRPEDEAPEPEDPETEDGSTVIDGVRVNADGEVMDGDGLPASGHEPEDEDAEEDGKPLSDSLIRDLTAHRTLALRLALGEQPDMALIAVTHALAAQTFYRGGGDAHCLEIRPTSGYLASHADGIEDTAAAKALEDRHAGWAADMPRDVAELWGFIAGLDHASVMALFAHCASLTVNAVKQPWEAHKRHALATADKLATAVALDMTAHWTPTVRAYLGRVIKAQILAAVRDALGGADRGQEEAGHGGSRRAASRRNRLAAARATHRTARMAGRRAAGSFRHG</sequence>
<dbReference type="Proteomes" id="UP000031521">
    <property type="component" value="Chromosome"/>
</dbReference>
<keyword evidence="1" id="KW-0175">Coiled coil</keyword>
<dbReference type="PANTHER" id="PTHR33375">
    <property type="entry name" value="CHROMOSOME-PARTITIONING PROTEIN PARB-RELATED"/>
    <property type="match status" value="1"/>
</dbReference>
<dbReference type="CDD" id="cd16406">
    <property type="entry name" value="ParB_N_like"/>
    <property type="match status" value="1"/>
</dbReference>
<dbReference type="Pfam" id="PF02195">
    <property type="entry name" value="ParB_N"/>
    <property type="match status" value="1"/>
</dbReference>
<dbReference type="InterPro" id="IPR050336">
    <property type="entry name" value="Chromosome_partition/occlusion"/>
</dbReference>
<dbReference type="SMART" id="SM00470">
    <property type="entry name" value="ParB"/>
    <property type="match status" value="1"/>
</dbReference>
<dbReference type="HOGENOM" id="CLU_019174_1_0_5"/>
<dbReference type="GO" id="GO:0005694">
    <property type="term" value="C:chromosome"/>
    <property type="evidence" value="ECO:0007669"/>
    <property type="project" value="TreeGrafter"/>
</dbReference>
<feature type="compositionally biased region" description="Acidic residues" evidence="2">
    <location>
        <begin position="395"/>
        <end position="406"/>
    </location>
</feature>
<dbReference type="Gene3D" id="3.90.1530.30">
    <property type="match status" value="1"/>
</dbReference>
<dbReference type="EMBL" id="CP004393">
    <property type="protein sequence ID" value="AJE46509.1"/>
    <property type="molecule type" value="Genomic_DNA"/>
</dbReference>
<dbReference type="GO" id="GO:0007059">
    <property type="term" value="P:chromosome segregation"/>
    <property type="evidence" value="ECO:0007669"/>
    <property type="project" value="TreeGrafter"/>
</dbReference>
<feature type="coiled-coil region" evidence="1">
    <location>
        <begin position="310"/>
        <end position="366"/>
    </location>
</feature>
<protein>
    <submittedName>
        <fullName evidence="5">ParB-like domain protein</fullName>
    </submittedName>
</protein>
<proteinExistence type="predicted"/>
<evidence type="ECO:0000256" key="1">
    <source>
        <dbReference type="SAM" id="Coils"/>
    </source>
</evidence>
<dbReference type="PANTHER" id="PTHR33375:SF7">
    <property type="entry name" value="CHROMOSOME 2-PARTITIONING PROTEIN PARB-RELATED"/>
    <property type="match status" value="1"/>
</dbReference>
<dbReference type="SUPFAM" id="SSF109709">
    <property type="entry name" value="KorB DNA-binding domain-like"/>
    <property type="match status" value="1"/>
</dbReference>
<evidence type="ECO:0000313" key="5">
    <source>
        <dbReference type="EMBL" id="AJE46582.1"/>
    </source>
</evidence>
<dbReference type="SUPFAM" id="SSF110849">
    <property type="entry name" value="ParB/Sulfiredoxin"/>
    <property type="match status" value="1"/>
</dbReference>
<dbReference type="InterPro" id="IPR041468">
    <property type="entry name" value="HTH_ParB/Spo0J"/>
</dbReference>
<feature type="domain" description="ParB-like N-terminal" evidence="3">
    <location>
        <begin position="17"/>
        <end position="119"/>
    </location>
</feature>
<feature type="compositionally biased region" description="Low complexity" evidence="2">
    <location>
        <begin position="661"/>
        <end position="670"/>
    </location>
</feature>